<evidence type="ECO:0000256" key="1">
    <source>
        <dbReference type="SAM" id="MobiDB-lite"/>
    </source>
</evidence>
<feature type="region of interest" description="Disordered" evidence="1">
    <location>
        <begin position="113"/>
        <end position="132"/>
    </location>
</feature>
<sequence>MEDHLDSTDDIPTPWPGLTELAEISHRRKIGVVAQRGSREARVGRDVAVHAARAGIPTLLYTGYPPHKIPEYLVVDETPRPTASQVTAAAQRRIDGQPTQLVVIERYERLAPEPAALPAPGEEDPGGGERPSRADELLWAVRDIRITIPLLLTTVVTPPPDLSRRMGTWLDIDHPAMVMTDACPHTLVLSRTGPETVAARLEVDVYEYRTGNQYVLQWAPLDLRR</sequence>
<dbReference type="AlphaFoldDB" id="A0A7W3ZVC7"/>
<evidence type="ECO:0000313" key="2">
    <source>
        <dbReference type="EMBL" id="MBB1261745.1"/>
    </source>
</evidence>
<evidence type="ECO:0000313" key="3">
    <source>
        <dbReference type="Proteomes" id="UP000517765"/>
    </source>
</evidence>
<comment type="caution">
    <text evidence="2">The sequence shown here is derived from an EMBL/GenBank/DDBJ whole genome shotgun (WGS) entry which is preliminary data.</text>
</comment>
<gene>
    <name evidence="2" type="ORF">H3147_23445</name>
</gene>
<dbReference type="EMBL" id="JABJXA010000204">
    <property type="protein sequence ID" value="MBB1261745.1"/>
    <property type="molecule type" value="Genomic_DNA"/>
</dbReference>
<dbReference type="RefSeq" id="WP_181356511.1">
    <property type="nucleotide sequence ID" value="NZ_JABJXA010000204.1"/>
</dbReference>
<dbReference type="Proteomes" id="UP000517765">
    <property type="component" value="Unassembled WGS sequence"/>
</dbReference>
<proteinExistence type="predicted"/>
<name>A0A7W3ZVC7_9ACTN</name>
<protein>
    <submittedName>
        <fullName evidence="2">Uncharacterized protein</fullName>
    </submittedName>
</protein>
<organism evidence="2 3">
    <name type="scientific">Streptomyces alkaliterrae</name>
    <dbReference type="NCBI Taxonomy" id="2213162"/>
    <lineage>
        <taxon>Bacteria</taxon>
        <taxon>Bacillati</taxon>
        <taxon>Actinomycetota</taxon>
        <taxon>Actinomycetes</taxon>
        <taxon>Kitasatosporales</taxon>
        <taxon>Streptomycetaceae</taxon>
        <taxon>Streptomyces</taxon>
    </lineage>
</organism>
<reference evidence="3" key="1">
    <citation type="submission" date="2020-05" db="EMBL/GenBank/DDBJ databases">
        <title>Classification of alakaliphilic streptomycetes isolated from an alkaline soil next to Lonar Crater, India and a proposal for the recognition of Streptomyces alkaliterrae sp. nov.</title>
        <authorList>
            <person name="Golinska P."/>
        </authorList>
    </citation>
    <scope>NUCLEOTIDE SEQUENCE [LARGE SCALE GENOMIC DNA]</scope>
    <source>
        <strain evidence="3">OF8</strain>
    </source>
</reference>
<accession>A0A7W3ZVC7</accession>